<accession>A0A369TKU9</accession>
<evidence type="ECO:0000313" key="1">
    <source>
        <dbReference type="EMBL" id="RDD65888.1"/>
    </source>
</evidence>
<reference evidence="1 2" key="1">
    <citation type="submission" date="2018-07" db="EMBL/GenBank/DDBJ databases">
        <title>Thalassococcus profundi sp. nov., a marine bacterium isolated from deep seawater of Okinawa Trough.</title>
        <authorList>
            <person name="Yu M."/>
        </authorList>
    </citation>
    <scope>NUCLEOTIDE SEQUENCE [LARGE SCALE GENOMIC DNA]</scope>
    <source>
        <strain evidence="1 2">WRAS1</strain>
    </source>
</reference>
<proteinExistence type="predicted"/>
<sequence length="225" mass="25804">MRWVFLFLCLAACGRSLTGDEIAFAHALGGGEIDTARVRLVGDNPGGAITYTRPIRPRLTCSERIWPPSRGERVRVAPGGTVLFNTVMVRPDLFRDDFLEGYPDRVDLVDLMFFAHELTHVWQWQNRRKTGYHPLRALSEHSRSDDPYLFDPDSAARFEDFGYEQQGAIVEEYVCCHLLDPQAPRTTRLRDMIAQSMPLQRIERMLDPKVVRMPWAGAQPENICR</sequence>
<dbReference type="OrthoDB" id="8686772at2"/>
<evidence type="ECO:0000313" key="2">
    <source>
        <dbReference type="Proteomes" id="UP000253977"/>
    </source>
</evidence>
<dbReference type="EMBL" id="QPMK01000009">
    <property type="protein sequence ID" value="RDD65888.1"/>
    <property type="molecule type" value="Genomic_DNA"/>
</dbReference>
<protein>
    <recommendedName>
        <fullName evidence="3">DUF4157 domain-containing protein</fullName>
    </recommendedName>
</protein>
<comment type="caution">
    <text evidence="1">The sequence shown here is derived from an EMBL/GenBank/DDBJ whole genome shotgun (WGS) entry which is preliminary data.</text>
</comment>
<dbReference type="AlphaFoldDB" id="A0A369TKU9"/>
<keyword evidence="2" id="KW-1185">Reference proteome</keyword>
<evidence type="ECO:0008006" key="3">
    <source>
        <dbReference type="Google" id="ProtNLM"/>
    </source>
</evidence>
<gene>
    <name evidence="1" type="ORF">DU478_13315</name>
</gene>
<name>A0A369TKU9_9RHOB</name>
<organism evidence="1 2">
    <name type="scientific">Thalassococcus profundi</name>
    <dbReference type="NCBI Taxonomy" id="2282382"/>
    <lineage>
        <taxon>Bacteria</taxon>
        <taxon>Pseudomonadati</taxon>
        <taxon>Pseudomonadota</taxon>
        <taxon>Alphaproteobacteria</taxon>
        <taxon>Rhodobacterales</taxon>
        <taxon>Roseobacteraceae</taxon>
        <taxon>Thalassococcus</taxon>
    </lineage>
</organism>
<dbReference type="Proteomes" id="UP000253977">
    <property type="component" value="Unassembled WGS sequence"/>
</dbReference>